<dbReference type="RefSeq" id="WP_068005956.1">
    <property type="nucleotide sequence ID" value="NZ_FOFM01000001.1"/>
</dbReference>
<evidence type="ECO:0000313" key="1">
    <source>
        <dbReference type="EMBL" id="KZL18786.1"/>
    </source>
</evidence>
<proteinExistence type="predicted"/>
<accession>A0A165YF02</accession>
<gene>
    <name evidence="1" type="ORF">PsAD2_02302</name>
</gene>
<dbReference type="Proteomes" id="UP000076577">
    <property type="component" value="Unassembled WGS sequence"/>
</dbReference>
<sequence length="289" mass="32619">MPVVQDDATLQLISADNIMFGTIDFDKDDPVLSNDYTVKQLQMPSMYMGNDADVEASRYRPFHSSGFMVGQAQQRVFGMYSEAVYIQKATLKSTVVDNSSDKSASFILGKTPKEVRDKLTSFKAVTIKISDLIAANDESQPEKKAKHPLNQIVYVEDGAFAGTFWITLKDNKGNSKYNNLQIMDWDITSTSDIQKFPNEREKIHWGHTCIEHNKIRDFYAALPDVGSDSFDNLLKLGKYQQFLVLVSGKNDLKTWEILPNAEWLPRSMYNLNAKAQLDAVKLMASGFES</sequence>
<reference evidence="1 2" key="1">
    <citation type="journal article" date="2016" name="Front. Microbiol.">
        <title>Comparative Genomic Analysis Reveals a Diverse Repertoire of Genes Involved in Prokaryote-Eukaryote Interactions within the Pseudovibrio Genus.</title>
        <authorList>
            <person name="Romano S."/>
            <person name="Fernandez-Guerra A."/>
            <person name="Reen F.J."/>
            <person name="Glockner F.O."/>
            <person name="Crowley S.P."/>
            <person name="O'Sullivan O."/>
            <person name="Cotter P.D."/>
            <person name="Adams C."/>
            <person name="Dobson A.D."/>
            <person name="O'Gara F."/>
        </authorList>
    </citation>
    <scope>NUCLEOTIDE SEQUENCE [LARGE SCALE GENOMIC DNA]</scope>
    <source>
        <strain evidence="1 2">Ad2</strain>
    </source>
</reference>
<evidence type="ECO:0000313" key="2">
    <source>
        <dbReference type="Proteomes" id="UP000076577"/>
    </source>
</evidence>
<organism evidence="1 2">
    <name type="scientific">Pseudovibrio axinellae</name>
    <dbReference type="NCBI Taxonomy" id="989403"/>
    <lineage>
        <taxon>Bacteria</taxon>
        <taxon>Pseudomonadati</taxon>
        <taxon>Pseudomonadota</taxon>
        <taxon>Alphaproteobacteria</taxon>
        <taxon>Hyphomicrobiales</taxon>
        <taxon>Stappiaceae</taxon>
        <taxon>Pseudovibrio</taxon>
    </lineage>
</organism>
<dbReference type="PATRIC" id="fig|989403.3.peg.2456"/>
<dbReference type="AlphaFoldDB" id="A0A165YF02"/>
<comment type="caution">
    <text evidence="1">The sequence shown here is derived from an EMBL/GenBank/DDBJ whole genome shotgun (WGS) entry which is preliminary data.</text>
</comment>
<keyword evidence="2" id="KW-1185">Reference proteome</keyword>
<dbReference type="EMBL" id="LMCB01000017">
    <property type="protein sequence ID" value="KZL18786.1"/>
    <property type="molecule type" value="Genomic_DNA"/>
</dbReference>
<protein>
    <submittedName>
        <fullName evidence="1">Uncharacterized protein</fullName>
    </submittedName>
</protein>
<dbReference type="OrthoDB" id="7838352at2"/>
<name>A0A165YF02_9HYPH</name>